<protein>
    <submittedName>
        <fullName evidence="5">MarR family transcriptional regulator</fullName>
    </submittedName>
</protein>
<dbReference type="GO" id="GO:0003700">
    <property type="term" value="F:DNA-binding transcription factor activity"/>
    <property type="evidence" value="ECO:0007669"/>
    <property type="project" value="InterPro"/>
</dbReference>
<dbReference type="PANTHER" id="PTHR42756">
    <property type="entry name" value="TRANSCRIPTIONAL REGULATOR, MARR"/>
    <property type="match status" value="1"/>
</dbReference>
<dbReference type="Gene3D" id="1.10.10.10">
    <property type="entry name" value="Winged helix-like DNA-binding domain superfamily/Winged helix DNA-binding domain"/>
    <property type="match status" value="1"/>
</dbReference>
<dbReference type="PROSITE" id="PS50995">
    <property type="entry name" value="HTH_MARR_2"/>
    <property type="match status" value="1"/>
</dbReference>
<dbReference type="EMBL" id="JACRSS010000001">
    <property type="protein sequence ID" value="MBC8538193.1"/>
    <property type="molecule type" value="Genomic_DNA"/>
</dbReference>
<dbReference type="SUPFAM" id="SSF46785">
    <property type="entry name" value="Winged helix' DNA-binding domain"/>
    <property type="match status" value="1"/>
</dbReference>
<evidence type="ECO:0000256" key="2">
    <source>
        <dbReference type="ARBA" id="ARBA00023125"/>
    </source>
</evidence>
<dbReference type="SMART" id="SM00347">
    <property type="entry name" value="HTH_MARR"/>
    <property type="match status" value="1"/>
</dbReference>
<dbReference type="GO" id="GO:0003677">
    <property type="term" value="F:DNA binding"/>
    <property type="evidence" value="ECO:0007669"/>
    <property type="project" value="UniProtKB-KW"/>
</dbReference>
<gene>
    <name evidence="5" type="ORF">H8693_04515</name>
</gene>
<name>A0A926DGB7_9FIRM</name>
<evidence type="ECO:0000256" key="3">
    <source>
        <dbReference type="ARBA" id="ARBA00023163"/>
    </source>
</evidence>
<reference evidence="5" key="1">
    <citation type="submission" date="2020-08" db="EMBL/GenBank/DDBJ databases">
        <title>Genome public.</title>
        <authorList>
            <person name="Liu C."/>
            <person name="Sun Q."/>
        </authorList>
    </citation>
    <scope>NUCLEOTIDE SEQUENCE</scope>
    <source>
        <strain evidence="5">NSJ-63</strain>
    </source>
</reference>
<keyword evidence="2" id="KW-0238">DNA-binding</keyword>
<evidence type="ECO:0000256" key="1">
    <source>
        <dbReference type="ARBA" id="ARBA00023015"/>
    </source>
</evidence>
<feature type="domain" description="HTH marR-type" evidence="4">
    <location>
        <begin position="1"/>
        <end position="144"/>
    </location>
</feature>
<dbReference type="InterPro" id="IPR036388">
    <property type="entry name" value="WH-like_DNA-bd_sf"/>
</dbReference>
<dbReference type="InterPro" id="IPR036390">
    <property type="entry name" value="WH_DNA-bd_sf"/>
</dbReference>
<dbReference type="Proteomes" id="UP000617951">
    <property type="component" value="Unassembled WGS sequence"/>
</dbReference>
<dbReference type="InterPro" id="IPR000835">
    <property type="entry name" value="HTH_MarR-typ"/>
</dbReference>
<sequence length="150" mass="16800">MKEISRQNEMVFEAVSGFRRALMEGKRFAGLSLAGLMALWTLKNAGPGMRREGPGIPMSDLAREMDMTKPATTQMVNGLEKKGLVSRAADARNRRFVLVSLTDRGEALLEEAMAYYCRLSERVLAQAGEQDVATMVRVIRMMTQVLREEQ</sequence>
<keyword evidence="1" id="KW-0805">Transcription regulation</keyword>
<dbReference type="PRINTS" id="PR00598">
    <property type="entry name" value="HTHMARR"/>
</dbReference>
<dbReference type="Pfam" id="PF01047">
    <property type="entry name" value="MarR"/>
    <property type="match status" value="1"/>
</dbReference>
<dbReference type="AlphaFoldDB" id="A0A926DGB7"/>
<dbReference type="RefSeq" id="WP_178621132.1">
    <property type="nucleotide sequence ID" value="NZ_JACRSS010000001.1"/>
</dbReference>
<accession>A0A926DGB7</accession>
<evidence type="ECO:0000259" key="4">
    <source>
        <dbReference type="PROSITE" id="PS50995"/>
    </source>
</evidence>
<organism evidence="5 6">
    <name type="scientific">Guopingia tenuis</name>
    <dbReference type="NCBI Taxonomy" id="2763656"/>
    <lineage>
        <taxon>Bacteria</taxon>
        <taxon>Bacillati</taxon>
        <taxon>Bacillota</taxon>
        <taxon>Clostridia</taxon>
        <taxon>Christensenellales</taxon>
        <taxon>Christensenellaceae</taxon>
        <taxon>Guopingia</taxon>
    </lineage>
</organism>
<keyword evidence="6" id="KW-1185">Reference proteome</keyword>
<keyword evidence="3" id="KW-0804">Transcription</keyword>
<proteinExistence type="predicted"/>
<evidence type="ECO:0000313" key="5">
    <source>
        <dbReference type="EMBL" id="MBC8538193.1"/>
    </source>
</evidence>
<comment type="caution">
    <text evidence="5">The sequence shown here is derived from an EMBL/GenBank/DDBJ whole genome shotgun (WGS) entry which is preliminary data.</text>
</comment>
<evidence type="ECO:0000313" key="6">
    <source>
        <dbReference type="Proteomes" id="UP000617951"/>
    </source>
</evidence>
<dbReference type="PANTHER" id="PTHR42756:SF1">
    <property type="entry name" value="TRANSCRIPTIONAL REPRESSOR OF EMRAB OPERON"/>
    <property type="match status" value="1"/>
</dbReference>